<reference evidence="10" key="1">
    <citation type="journal article" date="2023" name="bioRxiv">
        <title>Scaffold-level genome assemblies of two parasitoid biocontrol wasps reveal the parthenogenesis mechanism and an associated novel virus.</title>
        <authorList>
            <person name="Inwood S."/>
            <person name="Skelly J."/>
            <person name="Guhlin J."/>
            <person name="Harrop T."/>
            <person name="Goldson S."/>
            <person name="Dearden P."/>
        </authorList>
    </citation>
    <scope>NUCLEOTIDE SEQUENCE</scope>
    <source>
        <strain evidence="10">Lincoln</strain>
        <tissue evidence="10">Whole body</tissue>
    </source>
</reference>
<comment type="subunit">
    <text evidence="6">Component of the RNA polymerase III (Pol III) complex consisting of 17 subunits.</text>
</comment>
<dbReference type="PANTHER" id="PTHR12949:SF0">
    <property type="entry name" value="DNA-DIRECTED RNA POLYMERASE III SUBUNIT RPC3"/>
    <property type="match status" value="1"/>
</dbReference>
<protein>
    <recommendedName>
        <fullName evidence="6">DNA-directed RNA polymerase III subunit RPC3</fullName>
        <shortName evidence="6">RNA polymerase III subunit C3</shortName>
    </recommendedName>
</protein>
<evidence type="ECO:0000256" key="1">
    <source>
        <dbReference type="ARBA" id="ARBA00004123"/>
    </source>
</evidence>
<dbReference type="InterPro" id="IPR013197">
    <property type="entry name" value="RNA_pol_III_RPC82-rel_HTH"/>
</dbReference>
<comment type="caution">
    <text evidence="10">The sequence shown here is derived from an EMBL/GenBank/DDBJ whole genome shotgun (WGS) entry which is preliminary data.</text>
</comment>
<dbReference type="GO" id="GO:0005666">
    <property type="term" value="C:RNA polymerase III complex"/>
    <property type="evidence" value="ECO:0007669"/>
    <property type="project" value="UniProtKB-UniRule"/>
</dbReference>
<comment type="function">
    <text evidence="6">DNA-dependent RNA polymerase catalyzes the transcription of DNA into RNA using the four ribonucleoside triphosphates as substrates. Specific core component of RNA polymerase III which synthesizes small RNAs, such as 5S rRNA and tRNAs.</text>
</comment>
<dbReference type="PANTHER" id="PTHR12949">
    <property type="entry name" value="RNA POLYMERASE III DNA DIRECTED -RELATED"/>
    <property type="match status" value="1"/>
</dbReference>
<evidence type="ECO:0000256" key="5">
    <source>
        <dbReference type="ARBA" id="ARBA00023242"/>
    </source>
</evidence>
<evidence type="ECO:0000313" key="11">
    <source>
        <dbReference type="Proteomes" id="UP001168972"/>
    </source>
</evidence>
<dbReference type="Proteomes" id="UP001168972">
    <property type="component" value="Unassembled WGS sequence"/>
</dbReference>
<feature type="domain" description="RNA polymerase III Rpc82 C -terminal" evidence="7">
    <location>
        <begin position="195"/>
        <end position="314"/>
    </location>
</feature>
<keyword evidence="5 6" id="KW-0539">Nucleus</keyword>
<comment type="similarity">
    <text evidence="2 6">Belongs to the eukaryotic RPC3/POLR3C RNA polymerase subunit family.</text>
</comment>
<name>A0AA39L2V0_MICHY</name>
<accession>A0AA39L2V0</accession>
<proteinExistence type="inferred from homology"/>
<dbReference type="Pfam" id="PF05645">
    <property type="entry name" value="RNA_pol_Rpc82"/>
    <property type="match status" value="1"/>
</dbReference>
<reference evidence="10" key="2">
    <citation type="submission" date="2023-03" db="EMBL/GenBank/DDBJ databases">
        <authorList>
            <person name="Inwood S.N."/>
            <person name="Skelly J.G."/>
            <person name="Guhlin J."/>
            <person name="Harrop T.W.R."/>
            <person name="Goldson S.G."/>
            <person name="Dearden P.K."/>
        </authorList>
    </citation>
    <scope>NUCLEOTIDE SEQUENCE</scope>
    <source>
        <strain evidence="10">Lincoln</strain>
        <tissue evidence="10">Whole body</tissue>
    </source>
</reference>
<evidence type="ECO:0000259" key="8">
    <source>
        <dbReference type="Pfam" id="PF08221"/>
    </source>
</evidence>
<keyword evidence="11" id="KW-1185">Reference proteome</keyword>
<dbReference type="InterPro" id="IPR039748">
    <property type="entry name" value="RPC3"/>
</dbReference>
<dbReference type="InterPro" id="IPR055207">
    <property type="entry name" value="POLR3C_WHD"/>
</dbReference>
<feature type="domain" description="DNA-directed RNA polymerase III subunit RPC3 winged-helix" evidence="9">
    <location>
        <begin position="319"/>
        <end position="396"/>
    </location>
</feature>
<evidence type="ECO:0000259" key="9">
    <source>
        <dbReference type="Pfam" id="PF22536"/>
    </source>
</evidence>
<evidence type="ECO:0000313" key="10">
    <source>
        <dbReference type="EMBL" id="KAK0183010.1"/>
    </source>
</evidence>
<keyword evidence="3 6" id="KW-0240">DNA-directed RNA polymerase</keyword>
<sequence length="500" mass="57826">MAFYNGKLCSAILLHHFGSNVLKVADILLKNGPQKLSFIYMTSAGLPLDKIKESLCVLLKFGLAVYMKNEKGVQYKLEPDKIIAILRYPRFMLFVKNCSGDEGEIILEETLKCGYETASQLILKTYVRLQQSPLIHETSIELLKEKFQLLVKNQFLIRYTMADEQGNPTIDNSSYDMPELNINELARMIDGHNGEPGDNKIYWKVNIDRLTQDLRDNIIIEAVSRMVDDNAKELMRQMIFLMYERTASWAHTSNPIPFHEIKTQIKKLDLPKLSQYLDQYLQILVDDPAQFLKRVGDSGGGQFSIDIKRAFEELAWTTIASIICERFGSKAARIFRLIRMKKYIDQEEIQQLSLIPAREAKHLTYALLEENYLKAQELKKASVATGPSKVFFVFHIDLNQVVRMQVERCCHALYNTMQRRDDETISNKRMMDKQLRIQTLMSNLQERGGSEEQLHEIEMSMTPLEKAQLDKAQKVIKTLSGAELQIDETLFLLTMYLRYH</sequence>
<dbReference type="AlphaFoldDB" id="A0AA39L2V0"/>
<evidence type="ECO:0000256" key="6">
    <source>
        <dbReference type="RuleBase" id="RU367076"/>
    </source>
</evidence>
<dbReference type="Pfam" id="PF20912">
    <property type="entry name" value="RPC3_helical"/>
    <property type="match status" value="1"/>
</dbReference>
<evidence type="ECO:0000256" key="2">
    <source>
        <dbReference type="ARBA" id="ARBA00007206"/>
    </source>
</evidence>
<evidence type="ECO:0000256" key="4">
    <source>
        <dbReference type="ARBA" id="ARBA00023163"/>
    </source>
</evidence>
<dbReference type="Gene3D" id="6.10.140.1450">
    <property type="match status" value="1"/>
</dbReference>
<evidence type="ECO:0000259" key="7">
    <source>
        <dbReference type="Pfam" id="PF05645"/>
    </source>
</evidence>
<dbReference type="Pfam" id="PF22536">
    <property type="entry name" value="WHD_POLR3C"/>
    <property type="match status" value="1"/>
</dbReference>
<dbReference type="Gene3D" id="1.10.10.10">
    <property type="entry name" value="Winged helix-like DNA-binding domain superfamily/Winged helix DNA-binding domain"/>
    <property type="match status" value="4"/>
</dbReference>
<dbReference type="Pfam" id="PF08221">
    <property type="entry name" value="HTH_9"/>
    <property type="match status" value="1"/>
</dbReference>
<gene>
    <name evidence="10" type="ORF">PV327_001089</name>
</gene>
<dbReference type="GO" id="GO:0006351">
    <property type="term" value="P:DNA-templated transcription"/>
    <property type="evidence" value="ECO:0007669"/>
    <property type="project" value="InterPro"/>
</dbReference>
<keyword evidence="4 6" id="KW-0804">Transcription</keyword>
<organism evidence="10 11">
    <name type="scientific">Microctonus hyperodae</name>
    <name type="common">Parasitoid wasp</name>
    <dbReference type="NCBI Taxonomy" id="165561"/>
    <lineage>
        <taxon>Eukaryota</taxon>
        <taxon>Metazoa</taxon>
        <taxon>Ecdysozoa</taxon>
        <taxon>Arthropoda</taxon>
        <taxon>Hexapoda</taxon>
        <taxon>Insecta</taxon>
        <taxon>Pterygota</taxon>
        <taxon>Neoptera</taxon>
        <taxon>Endopterygota</taxon>
        <taxon>Hymenoptera</taxon>
        <taxon>Apocrita</taxon>
        <taxon>Ichneumonoidea</taxon>
        <taxon>Braconidae</taxon>
        <taxon>Euphorinae</taxon>
        <taxon>Microctonus</taxon>
    </lineage>
</organism>
<dbReference type="InterPro" id="IPR008806">
    <property type="entry name" value="RNA_pol_III_Rpc82_C"/>
</dbReference>
<feature type="domain" description="RNA polymerase III subunit RPC82-related helix-turn-helix" evidence="8">
    <location>
        <begin position="7"/>
        <end position="68"/>
    </location>
</feature>
<evidence type="ECO:0000256" key="3">
    <source>
        <dbReference type="ARBA" id="ARBA00022478"/>
    </source>
</evidence>
<dbReference type="EMBL" id="JAQQBR010000001">
    <property type="protein sequence ID" value="KAK0183010.1"/>
    <property type="molecule type" value="Genomic_DNA"/>
</dbReference>
<dbReference type="InterPro" id="IPR036388">
    <property type="entry name" value="WH-like_DNA-bd_sf"/>
</dbReference>
<comment type="subcellular location">
    <subcellularLocation>
        <location evidence="1 6">Nucleus</location>
    </subcellularLocation>
</comment>
<dbReference type="FunFam" id="1.10.10.10:FF:000199">
    <property type="entry name" value="DNA-directed RNA polymerase III subunit RPC3"/>
    <property type="match status" value="1"/>
</dbReference>
<dbReference type="GO" id="GO:0003697">
    <property type="term" value="F:single-stranded DNA binding"/>
    <property type="evidence" value="ECO:0007669"/>
    <property type="project" value="UniProtKB-UniRule"/>
</dbReference>